<evidence type="ECO:0000313" key="15">
    <source>
        <dbReference type="EnsemblMetazoa" id="XP_038059668.1"/>
    </source>
</evidence>
<evidence type="ECO:0000256" key="5">
    <source>
        <dbReference type="ARBA" id="ARBA00022692"/>
    </source>
</evidence>
<dbReference type="GO" id="GO:0051131">
    <property type="term" value="P:chaperone-mediated protein complex assembly"/>
    <property type="evidence" value="ECO:0007669"/>
    <property type="project" value="TreeGrafter"/>
</dbReference>
<evidence type="ECO:0000256" key="2">
    <source>
        <dbReference type="ARBA" id="ARBA00004541"/>
    </source>
</evidence>
<feature type="region of interest" description="Disordered" evidence="13">
    <location>
        <begin position="137"/>
        <end position="197"/>
    </location>
</feature>
<keyword evidence="7 14" id="KW-1133">Transmembrane helix</keyword>
<feature type="transmembrane region" description="Helical" evidence="14">
    <location>
        <begin position="115"/>
        <end position="134"/>
    </location>
</feature>
<evidence type="ECO:0000256" key="3">
    <source>
        <dbReference type="ARBA" id="ARBA00004585"/>
    </source>
</evidence>
<feature type="transmembrane region" description="Helical" evidence="14">
    <location>
        <begin position="89"/>
        <end position="108"/>
    </location>
</feature>
<dbReference type="OMA" id="HFVNYAR"/>
<dbReference type="InterPro" id="IPR040399">
    <property type="entry name" value="TMEM35A/B"/>
</dbReference>
<evidence type="ECO:0000256" key="1">
    <source>
        <dbReference type="ARBA" id="ARBA00004477"/>
    </source>
</evidence>
<evidence type="ECO:0000256" key="4">
    <source>
        <dbReference type="ARBA" id="ARBA00006679"/>
    </source>
</evidence>
<dbReference type="OrthoDB" id="432685at2759"/>
<organism evidence="15 16">
    <name type="scientific">Patiria miniata</name>
    <name type="common">Bat star</name>
    <name type="synonym">Asterina miniata</name>
    <dbReference type="NCBI Taxonomy" id="46514"/>
    <lineage>
        <taxon>Eukaryota</taxon>
        <taxon>Metazoa</taxon>
        <taxon>Echinodermata</taxon>
        <taxon>Eleutherozoa</taxon>
        <taxon>Asterozoa</taxon>
        <taxon>Asteroidea</taxon>
        <taxon>Valvatacea</taxon>
        <taxon>Valvatida</taxon>
        <taxon>Asterinidae</taxon>
        <taxon>Patiria</taxon>
    </lineage>
</organism>
<keyword evidence="11" id="KW-0968">Cytoplasmic vesicle</keyword>
<feature type="compositionally biased region" description="Basic and acidic residues" evidence="13">
    <location>
        <begin position="139"/>
        <end position="181"/>
    </location>
</feature>
<evidence type="ECO:0000256" key="6">
    <source>
        <dbReference type="ARBA" id="ARBA00022824"/>
    </source>
</evidence>
<evidence type="ECO:0000313" key="16">
    <source>
        <dbReference type="Proteomes" id="UP000887568"/>
    </source>
</evidence>
<keyword evidence="5 14" id="KW-0812">Transmembrane</keyword>
<dbReference type="CTD" id="59353"/>
<dbReference type="GO" id="GO:0005778">
    <property type="term" value="C:peroxisomal membrane"/>
    <property type="evidence" value="ECO:0007669"/>
    <property type="project" value="UniProtKB-SubCell"/>
</dbReference>
<protein>
    <recommendedName>
        <fullName evidence="12">Novel acetylcholine receptor chaperone</fullName>
    </recommendedName>
</protein>
<dbReference type="PANTHER" id="PTHR13163:SF0">
    <property type="entry name" value="NOVEL ACETYLCHOLINE RECEPTOR CHAPERONE"/>
    <property type="match status" value="1"/>
</dbReference>
<evidence type="ECO:0000256" key="14">
    <source>
        <dbReference type="SAM" id="Phobius"/>
    </source>
</evidence>
<proteinExistence type="inferred from homology"/>
<dbReference type="GO" id="GO:0031410">
    <property type="term" value="C:cytoplasmic vesicle"/>
    <property type="evidence" value="ECO:0007669"/>
    <property type="project" value="UniProtKB-SubCell"/>
</dbReference>
<keyword evidence="10" id="KW-0143">Chaperone</keyword>
<feature type="compositionally biased region" description="Basic residues" evidence="13">
    <location>
        <begin position="182"/>
        <end position="197"/>
    </location>
</feature>
<evidence type="ECO:0000256" key="13">
    <source>
        <dbReference type="SAM" id="MobiDB-lite"/>
    </source>
</evidence>
<dbReference type="PANTHER" id="PTHR13163">
    <property type="entry name" value="SPINAL CORD EXPRESSION PROTEIN 4"/>
    <property type="match status" value="1"/>
</dbReference>
<reference evidence="15" key="1">
    <citation type="submission" date="2022-11" db="UniProtKB">
        <authorList>
            <consortium name="EnsemblMetazoa"/>
        </authorList>
    </citation>
    <scope>IDENTIFICATION</scope>
</reference>
<keyword evidence="8 14" id="KW-0472">Membrane</keyword>
<keyword evidence="16" id="KW-1185">Reference proteome</keyword>
<evidence type="ECO:0000256" key="8">
    <source>
        <dbReference type="ARBA" id="ARBA00023136"/>
    </source>
</evidence>
<dbReference type="GO" id="GO:2000010">
    <property type="term" value="P:positive regulation of protein localization to cell surface"/>
    <property type="evidence" value="ECO:0007669"/>
    <property type="project" value="TreeGrafter"/>
</dbReference>
<dbReference type="GO" id="GO:0005789">
    <property type="term" value="C:endoplasmic reticulum membrane"/>
    <property type="evidence" value="ECO:0007669"/>
    <property type="project" value="UniProtKB-SubCell"/>
</dbReference>
<dbReference type="RefSeq" id="XP_038059668.1">
    <property type="nucleotide sequence ID" value="XM_038203740.1"/>
</dbReference>
<dbReference type="GeneID" id="119730723"/>
<dbReference type="Proteomes" id="UP000887568">
    <property type="component" value="Unplaced"/>
</dbReference>
<dbReference type="EnsemblMetazoa" id="XM_038203740.1">
    <property type="protein sequence ID" value="XP_038059668.1"/>
    <property type="gene ID" value="LOC119730723"/>
</dbReference>
<keyword evidence="6" id="KW-0256">Endoplasmic reticulum</keyword>
<evidence type="ECO:0000256" key="9">
    <source>
        <dbReference type="ARBA" id="ARBA00023140"/>
    </source>
</evidence>
<comment type="subcellular location">
    <subcellularLocation>
        <location evidence="2">Cytoplasmic vesicle</location>
    </subcellularLocation>
    <subcellularLocation>
        <location evidence="1">Endoplasmic reticulum membrane</location>
        <topology evidence="1">Multi-pass membrane protein</topology>
    </subcellularLocation>
    <subcellularLocation>
        <location evidence="3">Peroxisome membrane</location>
        <topology evidence="3">Multi-pass membrane protein</topology>
    </subcellularLocation>
</comment>
<sequence length="197" mass="21778">MARHTMMFIATVLGLFFIYSGFAKLNPMLNADLHSNMKKHFVNYARVAPLRTYFDKRFKASDYRQFVGGMEIAGGTGMVLLSGRLSLPASQLIVLLSAAFMIHTHIVLGDPVARAATLIATSLMVVVQMLFTIFSGKSKSPDDAGKKKRRSSDASDEKETKKDIPAPKNEKVIKDGSPREKSKAKKQTPKKKKTKAN</sequence>
<name>A0A914A797_PATMI</name>
<comment type="similarity">
    <text evidence="4">Belongs to the DoxX family.</text>
</comment>
<evidence type="ECO:0000256" key="11">
    <source>
        <dbReference type="ARBA" id="ARBA00023329"/>
    </source>
</evidence>
<evidence type="ECO:0000256" key="12">
    <source>
        <dbReference type="ARBA" id="ARBA00024424"/>
    </source>
</evidence>
<keyword evidence="9" id="KW-0576">Peroxisome</keyword>
<evidence type="ECO:0000256" key="10">
    <source>
        <dbReference type="ARBA" id="ARBA00023186"/>
    </source>
</evidence>
<dbReference type="AlphaFoldDB" id="A0A914A797"/>
<evidence type="ECO:0000256" key="7">
    <source>
        <dbReference type="ARBA" id="ARBA00022989"/>
    </source>
</evidence>
<accession>A0A914A797</accession>